<evidence type="ECO:0000313" key="2">
    <source>
        <dbReference type="EMBL" id="CAI8606214.1"/>
    </source>
</evidence>
<gene>
    <name evidence="2" type="ORF">VFH_III219280</name>
</gene>
<protein>
    <submittedName>
        <fullName evidence="2">Uncharacterized protein</fullName>
    </submittedName>
</protein>
<sequence length="147" mass="16450">MQIIHFHSSLTQACCYTIFLLLLISSPITKTLAENSHVINFYSPNLYPESLRHHTISSISDAGIIETLISDTSLPENVTVEGITVDSRNNRVLAVIHAVKPLPPFNALSAYDFKSGNHIFLSARSFARFADEDKQTRDMTEMLDVLK</sequence>
<feature type="signal peptide" evidence="1">
    <location>
        <begin position="1"/>
        <end position="33"/>
    </location>
</feature>
<accession>A0AAV1A861</accession>
<keyword evidence="1" id="KW-0732">Signal</keyword>
<dbReference type="GO" id="GO:0005783">
    <property type="term" value="C:endoplasmic reticulum"/>
    <property type="evidence" value="ECO:0007669"/>
    <property type="project" value="TreeGrafter"/>
</dbReference>
<proteinExistence type="predicted"/>
<evidence type="ECO:0000256" key="1">
    <source>
        <dbReference type="SAM" id="SignalP"/>
    </source>
</evidence>
<organism evidence="2 3">
    <name type="scientific">Vicia faba</name>
    <name type="common">Broad bean</name>
    <name type="synonym">Faba vulgaris</name>
    <dbReference type="NCBI Taxonomy" id="3906"/>
    <lineage>
        <taxon>Eukaryota</taxon>
        <taxon>Viridiplantae</taxon>
        <taxon>Streptophyta</taxon>
        <taxon>Embryophyta</taxon>
        <taxon>Tracheophyta</taxon>
        <taxon>Spermatophyta</taxon>
        <taxon>Magnoliopsida</taxon>
        <taxon>eudicotyledons</taxon>
        <taxon>Gunneridae</taxon>
        <taxon>Pentapetalae</taxon>
        <taxon>rosids</taxon>
        <taxon>fabids</taxon>
        <taxon>Fabales</taxon>
        <taxon>Fabaceae</taxon>
        <taxon>Papilionoideae</taxon>
        <taxon>50 kb inversion clade</taxon>
        <taxon>NPAAA clade</taxon>
        <taxon>Hologalegina</taxon>
        <taxon>IRL clade</taxon>
        <taxon>Fabeae</taxon>
        <taxon>Vicia</taxon>
    </lineage>
</organism>
<dbReference type="InterPro" id="IPR053224">
    <property type="entry name" value="Sensory_adhesion_molecule"/>
</dbReference>
<feature type="chain" id="PRO_5043818898" evidence="1">
    <location>
        <begin position="34"/>
        <end position="147"/>
    </location>
</feature>
<evidence type="ECO:0000313" key="3">
    <source>
        <dbReference type="Proteomes" id="UP001157006"/>
    </source>
</evidence>
<dbReference type="Proteomes" id="UP001157006">
    <property type="component" value="Chromosome 3"/>
</dbReference>
<dbReference type="PANTHER" id="PTHR31460">
    <property type="match status" value="1"/>
</dbReference>
<dbReference type="AlphaFoldDB" id="A0AAV1A861"/>
<name>A0AAV1A861_VICFA</name>
<dbReference type="EMBL" id="OX451738">
    <property type="protein sequence ID" value="CAI8606214.1"/>
    <property type="molecule type" value="Genomic_DNA"/>
</dbReference>
<keyword evidence="3" id="KW-1185">Reference proteome</keyword>
<reference evidence="2 3" key="1">
    <citation type="submission" date="2023-01" db="EMBL/GenBank/DDBJ databases">
        <authorList>
            <person name="Kreplak J."/>
        </authorList>
    </citation>
    <scope>NUCLEOTIDE SEQUENCE [LARGE SCALE GENOMIC DNA]</scope>
</reference>
<dbReference type="PANTHER" id="PTHR31460:SF3">
    <property type="entry name" value="MESOCENTIN"/>
    <property type="match status" value="1"/>
</dbReference>